<evidence type="ECO:0000259" key="6">
    <source>
        <dbReference type="Pfam" id="PF07993"/>
    </source>
</evidence>
<feature type="domain" description="Thioester reductase (TE)" evidence="6">
    <location>
        <begin position="27"/>
        <end position="299"/>
    </location>
</feature>
<dbReference type="AlphaFoldDB" id="A0AAJ7DYL0"/>
<keyword evidence="4" id="KW-0521">NADP</keyword>
<evidence type="ECO:0000313" key="7">
    <source>
        <dbReference type="Proteomes" id="UP000695007"/>
    </source>
</evidence>
<name>A0AAJ7DYL0_9HYME</name>
<feature type="transmembrane region" description="Helical" evidence="4">
    <location>
        <begin position="481"/>
        <end position="498"/>
    </location>
</feature>
<dbReference type="PANTHER" id="PTHR11011:SF60">
    <property type="entry name" value="FATTY ACYL-COA REDUCTASE-RELATED"/>
    <property type="match status" value="1"/>
</dbReference>
<dbReference type="KEGG" id="csol:105364833"/>
<dbReference type="InterPro" id="IPR033640">
    <property type="entry name" value="FAR_C"/>
</dbReference>
<dbReference type="Gene3D" id="3.40.50.720">
    <property type="entry name" value="NAD(P)-binding Rossmann-like Domain"/>
    <property type="match status" value="1"/>
</dbReference>
<evidence type="ECO:0000256" key="3">
    <source>
        <dbReference type="ARBA" id="ARBA00023098"/>
    </source>
</evidence>
<keyword evidence="4" id="KW-1133">Transmembrane helix</keyword>
<dbReference type="InterPro" id="IPR026055">
    <property type="entry name" value="FAR"/>
</dbReference>
<dbReference type="PANTHER" id="PTHR11011">
    <property type="entry name" value="MALE STERILITY PROTEIN 2-RELATED"/>
    <property type="match status" value="1"/>
</dbReference>
<dbReference type="InterPro" id="IPR013120">
    <property type="entry name" value="FAR_NAD-bd"/>
</dbReference>
<reference evidence="8" key="1">
    <citation type="submission" date="2025-08" db="UniProtKB">
        <authorList>
            <consortium name="RefSeq"/>
        </authorList>
    </citation>
    <scope>IDENTIFICATION</scope>
</reference>
<keyword evidence="4" id="KW-0472">Membrane</keyword>
<keyword evidence="4" id="KW-0812">Transmembrane</keyword>
<dbReference type="GO" id="GO:0080019">
    <property type="term" value="F:alcohol-forming very long-chain fatty acyl-CoA reductase activity"/>
    <property type="evidence" value="ECO:0007669"/>
    <property type="project" value="InterPro"/>
</dbReference>
<keyword evidence="7" id="KW-1185">Reference proteome</keyword>
<feature type="transmembrane region" description="Helical" evidence="4">
    <location>
        <begin position="353"/>
        <end position="372"/>
    </location>
</feature>
<evidence type="ECO:0000259" key="5">
    <source>
        <dbReference type="Pfam" id="PF03015"/>
    </source>
</evidence>
<dbReference type="RefSeq" id="XP_011501165.1">
    <property type="nucleotide sequence ID" value="XM_011502863.1"/>
</dbReference>
<dbReference type="CDD" id="cd05236">
    <property type="entry name" value="FAR-N_SDR_e"/>
    <property type="match status" value="1"/>
</dbReference>
<dbReference type="SUPFAM" id="SSF51735">
    <property type="entry name" value="NAD(P)-binding Rossmann-fold domains"/>
    <property type="match status" value="1"/>
</dbReference>
<dbReference type="GO" id="GO:0102965">
    <property type="term" value="F:alcohol-forming long-chain fatty acyl-CoA reductase activity"/>
    <property type="evidence" value="ECO:0007669"/>
    <property type="project" value="UniProtKB-EC"/>
</dbReference>
<gene>
    <name evidence="8" type="primary">LOC105364833</name>
</gene>
<feature type="domain" description="Fatty acyl-CoA reductase C-terminal" evidence="5">
    <location>
        <begin position="373"/>
        <end position="463"/>
    </location>
</feature>
<evidence type="ECO:0000256" key="1">
    <source>
        <dbReference type="ARBA" id="ARBA00005928"/>
    </source>
</evidence>
<dbReference type="GO" id="GO:0035336">
    <property type="term" value="P:long-chain fatty-acyl-CoA metabolic process"/>
    <property type="evidence" value="ECO:0007669"/>
    <property type="project" value="TreeGrafter"/>
</dbReference>
<dbReference type="GO" id="GO:0005777">
    <property type="term" value="C:peroxisome"/>
    <property type="evidence" value="ECO:0007669"/>
    <property type="project" value="TreeGrafter"/>
</dbReference>
<protein>
    <recommendedName>
        <fullName evidence="4">Fatty acyl-CoA reductase</fullName>
        <ecNumber evidence="4">1.2.1.84</ecNumber>
    </recommendedName>
</protein>
<organism evidence="7 8">
    <name type="scientific">Ceratosolen solmsi marchali</name>
    <dbReference type="NCBI Taxonomy" id="326594"/>
    <lineage>
        <taxon>Eukaryota</taxon>
        <taxon>Metazoa</taxon>
        <taxon>Ecdysozoa</taxon>
        <taxon>Arthropoda</taxon>
        <taxon>Hexapoda</taxon>
        <taxon>Insecta</taxon>
        <taxon>Pterygota</taxon>
        <taxon>Neoptera</taxon>
        <taxon>Endopterygota</taxon>
        <taxon>Hymenoptera</taxon>
        <taxon>Apocrita</taxon>
        <taxon>Proctotrupomorpha</taxon>
        <taxon>Chalcidoidea</taxon>
        <taxon>Agaonidae</taxon>
        <taxon>Agaoninae</taxon>
        <taxon>Ceratosolen</taxon>
    </lineage>
</organism>
<accession>A0AAJ7DYL0</accession>
<keyword evidence="4" id="KW-0560">Oxidoreductase</keyword>
<sequence>MQDSKAIIKKREKSEIAKYYKGLNVFITGGTDLLGKCLLEKLLRSCPQIETMYLLVKTNDGENFQNKCKKFYENNIFDILRKHNSNLINKVNFFKGDLMQDNLGLNNKEYKILTENVDIIFHNGATTKLNEKILVALRTNVLGTQQMLDLAHNCQHLKAFVFISSCYSHYHQNIIEDKFYSAPADLNMINDMIRTESQTGISNETLKMLLGKWTNIYAFTKATAEDMVRHYARKSSFACCVFRPTTVISTYKEPVSGWCDIKNVPTSFFINIAMGVIHILFEVPGPCDLIPADLCANAIIVSTWDAIHRWQIESEACVYNYGTSKVNPITLRQIKENMMNDRNVFKTSQNNNIPVILITTNFVFYFIIRIMFDYIPAIIQDLSTIIIGNAPKSWSLVQKSQRDIRYVHDCIVGKCWISVTDITKAYEKLNPLDRELFFCDLRTLNWGEFFVTFWHGIRLNILQDSPNESIKKKCYKYNNKYIDFSIVILLSILVYYMIKAF</sequence>
<dbReference type="InterPro" id="IPR036291">
    <property type="entry name" value="NAD(P)-bd_dom_sf"/>
</dbReference>
<dbReference type="Proteomes" id="UP000695007">
    <property type="component" value="Unplaced"/>
</dbReference>
<evidence type="ECO:0000256" key="4">
    <source>
        <dbReference type="RuleBase" id="RU363097"/>
    </source>
</evidence>
<keyword evidence="2 4" id="KW-0444">Lipid biosynthesis</keyword>
<dbReference type="Pfam" id="PF03015">
    <property type="entry name" value="Sterile"/>
    <property type="match status" value="1"/>
</dbReference>
<proteinExistence type="inferred from homology"/>
<comment type="function">
    <text evidence="4">Catalyzes the reduction of fatty acyl-CoA to fatty alcohols.</text>
</comment>
<dbReference type="EC" id="1.2.1.84" evidence="4"/>
<comment type="similarity">
    <text evidence="1 4">Belongs to the fatty acyl-CoA reductase family.</text>
</comment>
<evidence type="ECO:0000256" key="2">
    <source>
        <dbReference type="ARBA" id="ARBA00022516"/>
    </source>
</evidence>
<dbReference type="Pfam" id="PF07993">
    <property type="entry name" value="NAD_binding_4"/>
    <property type="match status" value="1"/>
</dbReference>
<evidence type="ECO:0000313" key="8">
    <source>
        <dbReference type="RefSeq" id="XP_011501165.1"/>
    </source>
</evidence>
<dbReference type="GeneID" id="105364833"/>
<comment type="catalytic activity">
    <reaction evidence="4">
        <text>a long-chain fatty acyl-CoA + 2 NADPH + 2 H(+) = a long-chain primary fatty alcohol + 2 NADP(+) + CoA</text>
        <dbReference type="Rhea" id="RHEA:52716"/>
        <dbReference type="ChEBI" id="CHEBI:15378"/>
        <dbReference type="ChEBI" id="CHEBI:57287"/>
        <dbReference type="ChEBI" id="CHEBI:57783"/>
        <dbReference type="ChEBI" id="CHEBI:58349"/>
        <dbReference type="ChEBI" id="CHEBI:77396"/>
        <dbReference type="ChEBI" id="CHEBI:83139"/>
        <dbReference type="EC" id="1.2.1.84"/>
    </reaction>
</comment>
<keyword evidence="3 4" id="KW-0443">Lipid metabolism</keyword>